<accession>A0A2N4Z8M1</accession>
<dbReference type="EMBL" id="PIDP01000010">
    <property type="protein sequence ID" value="PLM97860.1"/>
    <property type="molecule type" value="Genomic_DNA"/>
</dbReference>
<comment type="caution">
    <text evidence="1">The sequence shown here is derived from an EMBL/GenBank/DDBJ whole genome shotgun (WGS) entry which is preliminary data.</text>
</comment>
<dbReference type="Proteomes" id="UP000234473">
    <property type="component" value="Unassembled WGS sequence"/>
</dbReference>
<evidence type="ECO:0000313" key="2">
    <source>
        <dbReference type="EMBL" id="PLP46302.1"/>
    </source>
</evidence>
<gene>
    <name evidence="2" type="ORF">CWM98_10300</name>
    <name evidence="1" type="ORF">CWN47_01200</name>
</gene>
<dbReference type="RefSeq" id="WP_032420382.1">
    <property type="nucleotide sequence ID" value="NZ_JABKRN010000025.1"/>
</dbReference>
<sequence>MLIDDILANLVSHNITSFWLFQTNDPYGTGMFVLLDSNGAELAWRWLPDGPKGWRTEESLLDEFSKLPEDTIEFDFTDGLDHVLATFGAVDASNGVPPPPRPPWLS</sequence>
<protein>
    <submittedName>
        <fullName evidence="1">Uncharacterized protein</fullName>
    </submittedName>
</protein>
<evidence type="ECO:0000313" key="4">
    <source>
        <dbReference type="Proteomes" id="UP000234473"/>
    </source>
</evidence>
<reference evidence="3 4" key="1">
    <citation type="submission" date="2017-11" db="EMBL/GenBank/DDBJ databases">
        <authorList>
            <person name="Han C.G."/>
        </authorList>
    </citation>
    <scope>NUCLEOTIDE SEQUENCE [LARGE SCALE GENOMIC DNA]</scope>
    <source>
        <strain evidence="2 4">A5</strain>
        <strain evidence="1 3">A8</strain>
    </source>
</reference>
<name>A0A2N4Z8M1_KLEVA</name>
<dbReference type="EMBL" id="PICB01000418">
    <property type="protein sequence ID" value="PLP46302.1"/>
    <property type="molecule type" value="Genomic_DNA"/>
</dbReference>
<evidence type="ECO:0000313" key="3">
    <source>
        <dbReference type="Proteomes" id="UP000234412"/>
    </source>
</evidence>
<reference evidence="3 4" key="2">
    <citation type="submission" date="2018-01" db="EMBL/GenBank/DDBJ databases">
        <title>Genomic study of Klebsiella pneumoniae.</title>
        <authorList>
            <person name="Yang Y."/>
            <person name="Bicalho R."/>
        </authorList>
    </citation>
    <scope>NUCLEOTIDE SEQUENCE [LARGE SCALE GENOMIC DNA]</scope>
    <source>
        <strain evidence="2 4">A5</strain>
        <strain evidence="1 3">A8</strain>
    </source>
</reference>
<dbReference type="AlphaFoldDB" id="A0A2N4Z8M1"/>
<proteinExistence type="predicted"/>
<dbReference type="Proteomes" id="UP000234412">
    <property type="component" value="Unassembled WGS sequence"/>
</dbReference>
<evidence type="ECO:0000313" key="1">
    <source>
        <dbReference type="EMBL" id="PLM97860.1"/>
    </source>
</evidence>
<organism evidence="1 3">
    <name type="scientific">Klebsiella variicola</name>
    <dbReference type="NCBI Taxonomy" id="244366"/>
    <lineage>
        <taxon>Bacteria</taxon>
        <taxon>Pseudomonadati</taxon>
        <taxon>Pseudomonadota</taxon>
        <taxon>Gammaproteobacteria</taxon>
        <taxon>Enterobacterales</taxon>
        <taxon>Enterobacteriaceae</taxon>
        <taxon>Klebsiella/Raoultella group</taxon>
        <taxon>Klebsiella</taxon>
        <taxon>Klebsiella pneumoniae complex</taxon>
    </lineage>
</organism>